<reference evidence="2" key="1">
    <citation type="submission" date="2022-07" db="EMBL/GenBank/DDBJ databases">
        <title>Genome Sequence of Physisporinus lineatus.</title>
        <authorList>
            <person name="Buettner E."/>
        </authorList>
    </citation>
    <scope>NUCLEOTIDE SEQUENCE</scope>
    <source>
        <strain evidence="2">VT162</strain>
    </source>
</reference>
<sequence>MKDNSDGDAESSTAAPGPSTGDAAPTASTSQGDHEHEQIRPDEDEGPSQEEVRNSVNAALGPGVNVDDLLDHEMAEASEATSSSEEDNTDTDSEMDFVENTCNGIQDIIITGETLPRHGEAWHHYRFYGRVRHWDGLIALVRIPTALPELGVAIFRGYVTGNKNFVGSWRAFTSNVHTIPLEGPFVISKAASETFSN</sequence>
<accession>A0AAD5YDT9</accession>
<evidence type="ECO:0000313" key="3">
    <source>
        <dbReference type="Proteomes" id="UP001212997"/>
    </source>
</evidence>
<feature type="region of interest" description="Disordered" evidence="1">
    <location>
        <begin position="1"/>
        <end position="64"/>
    </location>
</feature>
<feature type="compositionally biased region" description="Basic and acidic residues" evidence="1">
    <location>
        <begin position="32"/>
        <end position="41"/>
    </location>
</feature>
<dbReference type="Proteomes" id="UP001212997">
    <property type="component" value="Unassembled WGS sequence"/>
</dbReference>
<name>A0AAD5YDT9_9APHY</name>
<evidence type="ECO:0000256" key="1">
    <source>
        <dbReference type="SAM" id="MobiDB-lite"/>
    </source>
</evidence>
<keyword evidence="3" id="KW-1185">Reference proteome</keyword>
<comment type="caution">
    <text evidence="2">The sequence shown here is derived from an EMBL/GenBank/DDBJ whole genome shotgun (WGS) entry which is preliminary data.</text>
</comment>
<organism evidence="2 3">
    <name type="scientific">Meripilus lineatus</name>
    <dbReference type="NCBI Taxonomy" id="2056292"/>
    <lineage>
        <taxon>Eukaryota</taxon>
        <taxon>Fungi</taxon>
        <taxon>Dikarya</taxon>
        <taxon>Basidiomycota</taxon>
        <taxon>Agaricomycotina</taxon>
        <taxon>Agaricomycetes</taxon>
        <taxon>Polyporales</taxon>
        <taxon>Meripilaceae</taxon>
        <taxon>Meripilus</taxon>
    </lineage>
</organism>
<dbReference type="EMBL" id="JANAWD010000239">
    <property type="protein sequence ID" value="KAJ3483164.1"/>
    <property type="molecule type" value="Genomic_DNA"/>
</dbReference>
<gene>
    <name evidence="2" type="ORF">NLI96_g6512</name>
</gene>
<proteinExistence type="predicted"/>
<protein>
    <submittedName>
        <fullName evidence="2">Uncharacterized protein</fullName>
    </submittedName>
</protein>
<dbReference type="AlphaFoldDB" id="A0AAD5YDT9"/>
<evidence type="ECO:0000313" key="2">
    <source>
        <dbReference type="EMBL" id="KAJ3483164.1"/>
    </source>
</evidence>